<reference evidence="3" key="1">
    <citation type="submission" date="2020-07" db="EMBL/GenBank/DDBJ databases">
        <title>Huge and variable diversity of episymbiotic CPR bacteria and DPANN archaea in groundwater ecosystems.</title>
        <authorList>
            <person name="He C.Y."/>
            <person name="Keren R."/>
            <person name="Whittaker M."/>
            <person name="Farag I.F."/>
            <person name="Doudna J."/>
            <person name="Cate J.H.D."/>
            <person name="Banfield J.F."/>
        </authorList>
    </citation>
    <scope>NUCLEOTIDE SEQUENCE</scope>
    <source>
        <strain evidence="3">NC_groundwater_1370_Ag_S-0.2um_69_93</strain>
    </source>
</reference>
<evidence type="ECO:0000313" key="4">
    <source>
        <dbReference type="Proteomes" id="UP000752292"/>
    </source>
</evidence>
<sequence length="434" mass="46120">MRRRLLIPLIAALGLGLLAGALVMRQSARTTPATEKREQTVQIAVMAKELTRGVKLEKGDTELRDWPERLASPDYIRSLSEAEGRIIVFNMVKGEPLLRSKLAAEDSVEGLSTLIPGGRRAFTIRVNDVTGVAGFLLPGSRVDVYATFDMEVPSERGTGTRKTPVTQAILQNVEVLAAGGVQEAGKKKSGVSVPMVTLLLTPEESAKLALAGTSGSLWLSMRNPRDKALAQINPVTVDDVFRRSSAPPPAQAAPAREKPAGTGMGGESLSGRIPQGRRAFSISVTDVTGVAGFLLPGNRVDVHGTFEIEVPRQNATGTQKTTVTRTILQDIEVLAAGGVREAGDTKDRIPVAVVTLLVSPAQSDRLALASAAGKLWLSLRNPLDKENEELKPVGVTDLLREGRDKGGSAPRPPGAAKPYSVEIIQGGKKSKAEF</sequence>
<feature type="region of interest" description="Disordered" evidence="1">
    <location>
        <begin position="242"/>
        <end position="272"/>
    </location>
</feature>
<dbReference type="NCBIfam" id="TIGR03177">
    <property type="entry name" value="pilus_cpaB"/>
    <property type="match status" value="2"/>
</dbReference>
<dbReference type="InterPro" id="IPR031571">
    <property type="entry name" value="RcpC_dom"/>
</dbReference>
<dbReference type="CDD" id="cd11614">
    <property type="entry name" value="SAF_CpaB_FlgA_like"/>
    <property type="match status" value="1"/>
</dbReference>
<evidence type="ECO:0000259" key="2">
    <source>
        <dbReference type="SMART" id="SM00858"/>
    </source>
</evidence>
<dbReference type="AlphaFoldDB" id="A0A932ZWC1"/>
<accession>A0A932ZWC1</accession>
<dbReference type="EMBL" id="JACQRX010000135">
    <property type="protein sequence ID" value="MBI4251402.1"/>
    <property type="molecule type" value="Genomic_DNA"/>
</dbReference>
<name>A0A932ZWC1_UNCTE</name>
<evidence type="ECO:0000256" key="1">
    <source>
        <dbReference type="SAM" id="MobiDB-lite"/>
    </source>
</evidence>
<comment type="caution">
    <text evidence="3">The sequence shown here is derived from an EMBL/GenBank/DDBJ whole genome shotgun (WGS) entry which is preliminary data.</text>
</comment>
<feature type="region of interest" description="Disordered" evidence="1">
    <location>
        <begin position="392"/>
        <end position="434"/>
    </location>
</feature>
<organism evidence="3 4">
    <name type="scientific">Tectimicrobiota bacterium</name>
    <dbReference type="NCBI Taxonomy" id="2528274"/>
    <lineage>
        <taxon>Bacteria</taxon>
        <taxon>Pseudomonadati</taxon>
        <taxon>Nitrospinota/Tectimicrobiota group</taxon>
        <taxon>Candidatus Tectimicrobiota</taxon>
    </lineage>
</organism>
<gene>
    <name evidence="3" type="primary">cpaB</name>
    <name evidence="3" type="ORF">HY618_03000</name>
</gene>
<evidence type="ECO:0000313" key="3">
    <source>
        <dbReference type="EMBL" id="MBI4251402.1"/>
    </source>
</evidence>
<feature type="domain" description="SAF" evidence="2">
    <location>
        <begin position="41"/>
        <end position="103"/>
    </location>
</feature>
<dbReference type="Proteomes" id="UP000752292">
    <property type="component" value="Unassembled WGS sequence"/>
</dbReference>
<proteinExistence type="predicted"/>
<protein>
    <submittedName>
        <fullName evidence="3">Flp pilus assembly protein CpaB</fullName>
    </submittedName>
</protein>
<dbReference type="InterPro" id="IPR017592">
    <property type="entry name" value="Pilus_assmbl_Flp-typ_CpaB"/>
</dbReference>
<dbReference type="Pfam" id="PF16976">
    <property type="entry name" value="RcpC"/>
    <property type="match status" value="2"/>
</dbReference>
<dbReference type="SMART" id="SM00858">
    <property type="entry name" value="SAF"/>
    <property type="match status" value="1"/>
</dbReference>
<dbReference type="InterPro" id="IPR013974">
    <property type="entry name" value="SAF"/>
</dbReference>